<dbReference type="GO" id="GO:0046872">
    <property type="term" value="F:metal ion binding"/>
    <property type="evidence" value="ECO:0007669"/>
    <property type="project" value="InterPro"/>
</dbReference>
<reference evidence="4 5" key="1">
    <citation type="submission" date="2017-11" db="EMBL/GenBank/DDBJ databases">
        <title>De novo assembly and phasing of dikaryotic genomes from two isolates of Puccinia coronata f. sp. avenae, the causal agent of oat crown rust.</title>
        <authorList>
            <person name="Miller M.E."/>
            <person name="Zhang Y."/>
            <person name="Omidvar V."/>
            <person name="Sperschneider J."/>
            <person name="Schwessinger B."/>
            <person name="Raley C."/>
            <person name="Palmer J.M."/>
            <person name="Garnica D."/>
            <person name="Upadhyaya N."/>
            <person name="Rathjen J."/>
            <person name="Taylor J.M."/>
            <person name="Park R.F."/>
            <person name="Dodds P.N."/>
            <person name="Hirsch C.D."/>
            <person name="Kianian S.F."/>
            <person name="Figueroa M."/>
        </authorList>
    </citation>
    <scope>NUCLEOTIDE SEQUENCE [LARGE SCALE GENOMIC DNA]</scope>
    <source>
        <strain evidence="4">12SD80</strain>
    </source>
</reference>
<name>A0A2N5T809_9BASI</name>
<comment type="caution">
    <text evidence="4">The sequence shown here is derived from an EMBL/GenBank/DDBJ whole genome shotgun (WGS) entry which is preliminary data.</text>
</comment>
<protein>
    <recommendedName>
        <fullName evidence="3">Manganese/iron superoxide dismutase C-terminal domain-containing protein</fullName>
    </recommendedName>
</protein>
<dbReference type="Pfam" id="PF02777">
    <property type="entry name" value="Sod_Fe_C"/>
    <property type="match status" value="1"/>
</dbReference>
<feature type="compositionally biased region" description="Low complexity" evidence="2">
    <location>
        <begin position="126"/>
        <end position="135"/>
    </location>
</feature>
<evidence type="ECO:0000259" key="3">
    <source>
        <dbReference type="Pfam" id="PF02777"/>
    </source>
</evidence>
<evidence type="ECO:0000256" key="1">
    <source>
        <dbReference type="SAM" id="Coils"/>
    </source>
</evidence>
<dbReference type="EMBL" id="PGCI01000683">
    <property type="protein sequence ID" value="PLW21623.1"/>
    <property type="molecule type" value="Genomic_DNA"/>
</dbReference>
<feature type="compositionally biased region" description="Polar residues" evidence="2">
    <location>
        <begin position="109"/>
        <end position="125"/>
    </location>
</feature>
<organism evidence="4 5">
    <name type="scientific">Puccinia coronata f. sp. avenae</name>
    <dbReference type="NCBI Taxonomy" id="200324"/>
    <lineage>
        <taxon>Eukaryota</taxon>
        <taxon>Fungi</taxon>
        <taxon>Dikarya</taxon>
        <taxon>Basidiomycota</taxon>
        <taxon>Pucciniomycotina</taxon>
        <taxon>Pucciniomycetes</taxon>
        <taxon>Pucciniales</taxon>
        <taxon>Pucciniaceae</taxon>
        <taxon>Puccinia</taxon>
    </lineage>
</organism>
<dbReference type="InterPro" id="IPR019832">
    <property type="entry name" value="Mn/Fe_SOD_C"/>
</dbReference>
<accession>A0A2N5T809</accession>
<feature type="non-terminal residue" evidence="4">
    <location>
        <position position="1"/>
    </location>
</feature>
<dbReference type="InterPro" id="IPR036314">
    <property type="entry name" value="SOD_C_sf"/>
</dbReference>
<evidence type="ECO:0000313" key="4">
    <source>
        <dbReference type="EMBL" id="PLW21623.1"/>
    </source>
</evidence>
<evidence type="ECO:0000256" key="2">
    <source>
        <dbReference type="SAM" id="MobiDB-lite"/>
    </source>
</evidence>
<feature type="region of interest" description="Disordered" evidence="2">
    <location>
        <begin position="236"/>
        <end position="260"/>
    </location>
</feature>
<dbReference type="AlphaFoldDB" id="A0A2N5T809"/>
<feature type="region of interest" description="Disordered" evidence="2">
    <location>
        <begin position="109"/>
        <end position="140"/>
    </location>
</feature>
<dbReference type="Proteomes" id="UP000235392">
    <property type="component" value="Unassembled WGS sequence"/>
</dbReference>
<dbReference type="GO" id="GO:0004784">
    <property type="term" value="F:superoxide dismutase activity"/>
    <property type="evidence" value="ECO:0007669"/>
    <property type="project" value="InterPro"/>
</dbReference>
<dbReference type="SUPFAM" id="SSF54719">
    <property type="entry name" value="Fe,Mn superoxide dismutase (SOD), C-terminal domain"/>
    <property type="match status" value="1"/>
</dbReference>
<feature type="coiled-coil region" evidence="1">
    <location>
        <begin position="3"/>
        <end position="52"/>
    </location>
</feature>
<proteinExistence type="predicted"/>
<gene>
    <name evidence="4" type="ORF">PCASD_18376</name>
</gene>
<feature type="domain" description="Manganese/iron superoxide dismutase C-terminal" evidence="3">
    <location>
        <begin position="266"/>
        <end position="317"/>
    </location>
</feature>
<keyword evidence="1" id="KW-0175">Coiled coil</keyword>
<evidence type="ECO:0000313" key="5">
    <source>
        <dbReference type="Proteomes" id="UP000235392"/>
    </source>
</evidence>
<dbReference type="Gene3D" id="3.55.40.20">
    <property type="entry name" value="Iron/manganese superoxide dismutase, C-terminal domain"/>
    <property type="match status" value="1"/>
</dbReference>
<sequence>IAEQHQQQRIAELEQLLERITAHLEAYHEQLIAVLEAQNKQLIAVLEAQNKQRIAAEARNEQHFTILKDHLHILQAAFAKERTRSITPILAEKTQNCTNNWTKWRKLVQHTQSTPTASHPTSRPSQKPQPQAAKPLWEASAESEYPVTAASAHGNASWAAGGQRGRRRVGQVAGAGVGRLICVLGAHQTTLFVNAHWVWNANGAVGHRARATRPHEPLQGDLKKLDKPLPYQLPQLADSSFASPTPPPHPTRQSASLLPNRAITRKNTNPAERFNHLHPLMVLAVAERAYLPDHGVWGKESYLRNYWKCVNWAKVEQAFLQFAPKPSYQSHSSIWKT</sequence>